<feature type="domain" description="Peptidoglycan binding" evidence="2">
    <location>
        <begin position="131"/>
        <end position="212"/>
    </location>
</feature>
<dbReference type="InterPro" id="IPR018247">
    <property type="entry name" value="EF_Hand_1_Ca_BS"/>
</dbReference>
<dbReference type="SUPFAM" id="SSF53955">
    <property type="entry name" value="Lysozyme-like"/>
    <property type="match status" value="1"/>
</dbReference>
<dbReference type="Pfam" id="PF05838">
    <property type="entry name" value="Glyco_hydro_108"/>
    <property type="match status" value="1"/>
</dbReference>
<proteinExistence type="predicted"/>
<evidence type="ECO:0000313" key="3">
    <source>
        <dbReference type="EMBL" id="SFV73167.1"/>
    </source>
</evidence>
<evidence type="ECO:0000313" key="4">
    <source>
        <dbReference type="Proteomes" id="UP000186323"/>
    </source>
</evidence>
<dbReference type="KEGG" id="dpg:DESPIGER_1317"/>
<name>A0A1K1LEP0_9BACT</name>
<accession>A0A1K1LEP0</accession>
<reference evidence="4" key="1">
    <citation type="submission" date="2016-10" db="EMBL/GenBank/DDBJ databases">
        <authorList>
            <person name="Wegmann U."/>
        </authorList>
    </citation>
    <scope>NUCLEOTIDE SEQUENCE [LARGE SCALE GENOMIC DNA]</scope>
</reference>
<gene>
    <name evidence="3" type="ORF">DESPIGER_1317</name>
</gene>
<dbReference type="InterPro" id="IPR008565">
    <property type="entry name" value="TtsA-like_GH18_dom"/>
</dbReference>
<dbReference type="RefSeq" id="WP_072334568.1">
    <property type="nucleotide sequence ID" value="NZ_CALUWT010000006.1"/>
</dbReference>
<evidence type="ECO:0000259" key="2">
    <source>
        <dbReference type="Pfam" id="PF09374"/>
    </source>
</evidence>
<dbReference type="Proteomes" id="UP000186323">
    <property type="component" value="Chromosome I"/>
</dbReference>
<evidence type="ECO:0000259" key="1">
    <source>
        <dbReference type="Pfam" id="PF05838"/>
    </source>
</evidence>
<dbReference type="Pfam" id="PF09374">
    <property type="entry name" value="PG_binding_3"/>
    <property type="match status" value="1"/>
</dbReference>
<organism evidence="3 4">
    <name type="scientific">Desulfovibrio piger</name>
    <dbReference type="NCBI Taxonomy" id="901"/>
    <lineage>
        <taxon>Bacteria</taxon>
        <taxon>Pseudomonadati</taxon>
        <taxon>Thermodesulfobacteriota</taxon>
        <taxon>Desulfovibrionia</taxon>
        <taxon>Desulfovibrionales</taxon>
        <taxon>Desulfovibrionaceae</taxon>
        <taxon>Desulfovibrio</taxon>
    </lineage>
</organism>
<dbReference type="Gene3D" id="1.20.141.10">
    <property type="entry name" value="Chitosanase, subunit A, domain 1"/>
    <property type="match status" value="1"/>
</dbReference>
<dbReference type="AlphaFoldDB" id="A0A1K1LEP0"/>
<keyword evidence="4" id="KW-1185">Reference proteome</keyword>
<dbReference type="OrthoDB" id="5359795at2"/>
<dbReference type="PROSITE" id="PS00018">
    <property type="entry name" value="EF_HAND_1"/>
    <property type="match status" value="1"/>
</dbReference>
<feature type="domain" description="TtsA-like Glycoside hydrolase family 108" evidence="1">
    <location>
        <begin position="11"/>
        <end position="127"/>
    </location>
</feature>
<dbReference type="EMBL" id="LT630450">
    <property type="protein sequence ID" value="SFV73167.1"/>
    <property type="molecule type" value="Genomic_DNA"/>
</dbReference>
<sequence length="227" mass="25721">MRDNFTLAHTFTARWEGGLSDHEADPGGITNHGISLRWVTDLARQARERCLRDARQCATCPRRTGPDCDYFSLDLDHDGDIDADDIRACTREQAARLFRRHFWEALGCDRLPLPLAVTLYDGAVNMGASRAVKQLQEAMNATGETQLDHYSPITEDGIMGPDTRELANALADVHLDWYAARSSLRLRDAFYRRLAASRPSMKVFLTGWRNRVKALHQHLADLEREAQ</sequence>
<protein>
    <submittedName>
        <fullName evidence="3">Uncharacterized protein</fullName>
    </submittedName>
</protein>
<dbReference type="InterPro" id="IPR023346">
    <property type="entry name" value="Lysozyme-like_dom_sf"/>
</dbReference>
<dbReference type="InterPro" id="IPR018537">
    <property type="entry name" value="Peptidoglycan-bd_3"/>
</dbReference>